<sequence>MSVSAAIDFGFYSDRVRITPLVLLNILMTNGWMVLDGEYKCYLPLGDVDNFDWQRSKIINDKELIEICERKFYNKEIVGLVVTWKDTNIGGELLFFLDGRVSFLLTINRIENAATKLTDFQWYLEKIIPAFLNNDIYIESIECSHMI</sequence>
<evidence type="ECO:0000313" key="1">
    <source>
        <dbReference type="EMBL" id="STZ10721.1"/>
    </source>
</evidence>
<organism evidence="1 2">
    <name type="scientific">Moraxella caviae</name>
    <dbReference type="NCBI Taxonomy" id="34060"/>
    <lineage>
        <taxon>Bacteria</taxon>
        <taxon>Pseudomonadati</taxon>
        <taxon>Pseudomonadota</taxon>
        <taxon>Gammaproteobacteria</taxon>
        <taxon>Moraxellales</taxon>
        <taxon>Moraxellaceae</taxon>
        <taxon>Moraxella</taxon>
    </lineage>
</organism>
<dbReference type="OrthoDB" id="2601807at2"/>
<dbReference type="Proteomes" id="UP000255279">
    <property type="component" value="Unassembled WGS sequence"/>
</dbReference>
<gene>
    <name evidence="1" type="ORF">NCTC10293_01076</name>
</gene>
<name>A0A378R816_9GAMM</name>
<reference evidence="1 2" key="1">
    <citation type="submission" date="2018-06" db="EMBL/GenBank/DDBJ databases">
        <authorList>
            <consortium name="Pathogen Informatics"/>
            <person name="Doyle S."/>
        </authorList>
    </citation>
    <scope>NUCLEOTIDE SEQUENCE [LARGE SCALE GENOMIC DNA]</scope>
    <source>
        <strain evidence="1 2">NCTC10293</strain>
    </source>
</reference>
<evidence type="ECO:0000313" key="2">
    <source>
        <dbReference type="Proteomes" id="UP000255279"/>
    </source>
</evidence>
<accession>A0A378R816</accession>
<protein>
    <submittedName>
        <fullName evidence="1">Uncharacterized protein</fullName>
    </submittedName>
</protein>
<proteinExistence type="predicted"/>
<dbReference type="EMBL" id="UGQE01000001">
    <property type="protein sequence ID" value="STZ10721.1"/>
    <property type="molecule type" value="Genomic_DNA"/>
</dbReference>
<dbReference type="RefSeq" id="WP_078276620.1">
    <property type="nucleotide sequence ID" value="NZ_CAACXO010000037.1"/>
</dbReference>
<dbReference type="AlphaFoldDB" id="A0A378R816"/>